<evidence type="ECO:0000256" key="3">
    <source>
        <dbReference type="ARBA" id="ARBA00022801"/>
    </source>
</evidence>
<dbReference type="InterPro" id="IPR032466">
    <property type="entry name" value="Metal_Hydrolase"/>
</dbReference>
<organism evidence="5 6">
    <name type="scientific">Candidatus Pseudogracilibacillus intestinigallinarum</name>
    <dbReference type="NCBI Taxonomy" id="2838742"/>
    <lineage>
        <taxon>Bacteria</taxon>
        <taxon>Bacillati</taxon>
        <taxon>Bacillota</taxon>
        <taxon>Bacilli</taxon>
        <taxon>Bacillales</taxon>
        <taxon>Bacillaceae</taxon>
        <taxon>Pseudogracilibacillus</taxon>
    </lineage>
</organism>
<gene>
    <name evidence="5" type="ORF">H9895_06295</name>
</gene>
<accession>A0A9D1TKE9</accession>
<dbReference type="GO" id="GO:0046872">
    <property type="term" value="F:metal ion binding"/>
    <property type="evidence" value="ECO:0007669"/>
    <property type="project" value="UniProtKB-KW"/>
</dbReference>
<dbReference type="Pfam" id="PF01026">
    <property type="entry name" value="TatD_DNase"/>
    <property type="match status" value="1"/>
</dbReference>
<comment type="caution">
    <text evidence="5">The sequence shown here is derived from an EMBL/GenBank/DDBJ whole genome shotgun (WGS) entry which is preliminary data.</text>
</comment>
<feature type="binding site" evidence="4">
    <location>
        <position position="9"/>
    </location>
    <ligand>
        <name>a divalent metal cation</name>
        <dbReference type="ChEBI" id="CHEBI:60240"/>
        <label>1</label>
    </ligand>
</feature>
<feature type="binding site" evidence="4">
    <location>
        <position position="93"/>
    </location>
    <ligand>
        <name>a divalent metal cation</name>
        <dbReference type="ChEBI" id="CHEBI:60240"/>
        <label>1</label>
    </ligand>
</feature>
<name>A0A9D1TKE9_9BACI</name>
<dbReference type="PANTHER" id="PTHR46317:SF1">
    <property type="entry name" value="HYDROLASE, TATD FAMILY"/>
    <property type="match status" value="1"/>
</dbReference>
<comment type="similarity">
    <text evidence="1">Belongs to the metallo-dependent hydrolases superfamily. TatD-type hydrolase family.</text>
</comment>
<evidence type="ECO:0000313" key="5">
    <source>
        <dbReference type="EMBL" id="HIV74668.1"/>
    </source>
</evidence>
<keyword evidence="3 5" id="KW-0378">Hydrolase</keyword>
<dbReference type="EMBL" id="DXHX01000094">
    <property type="protein sequence ID" value="HIV74668.1"/>
    <property type="molecule type" value="Genomic_DNA"/>
</dbReference>
<feature type="binding site" evidence="4">
    <location>
        <position position="7"/>
    </location>
    <ligand>
        <name>a divalent metal cation</name>
        <dbReference type="ChEBI" id="CHEBI:60240"/>
        <label>1</label>
    </ligand>
</feature>
<evidence type="ECO:0000313" key="6">
    <source>
        <dbReference type="Proteomes" id="UP000823937"/>
    </source>
</evidence>
<dbReference type="Proteomes" id="UP000823937">
    <property type="component" value="Unassembled WGS sequence"/>
</dbReference>
<evidence type="ECO:0000256" key="1">
    <source>
        <dbReference type="ARBA" id="ARBA00009275"/>
    </source>
</evidence>
<reference evidence="5" key="1">
    <citation type="journal article" date="2021" name="PeerJ">
        <title>Extensive microbial diversity within the chicken gut microbiome revealed by metagenomics and culture.</title>
        <authorList>
            <person name="Gilroy R."/>
            <person name="Ravi A."/>
            <person name="Getino M."/>
            <person name="Pursley I."/>
            <person name="Horton D.L."/>
            <person name="Alikhan N.F."/>
            <person name="Baker D."/>
            <person name="Gharbi K."/>
            <person name="Hall N."/>
            <person name="Watson M."/>
            <person name="Adriaenssens E.M."/>
            <person name="Foster-Nyarko E."/>
            <person name="Jarju S."/>
            <person name="Secka A."/>
            <person name="Antonio M."/>
            <person name="Oren A."/>
            <person name="Chaudhuri R.R."/>
            <person name="La Ragione R."/>
            <person name="Hildebrand F."/>
            <person name="Pallen M.J."/>
        </authorList>
    </citation>
    <scope>NUCLEOTIDE SEQUENCE</scope>
    <source>
        <strain evidence="5">CHK169-2315</strain>
    </source>
</reference>
<evidence type="ECO:0000256" key="4">
    <source>
        <dbReference type="PIRSR" id="PIRSR005902-1"/>
    </source>
</evidence>
<protein>
    <submittedName>
        <fullName evidence="5">TatD family hydrolase</fullName>
    </submittedName>
</protein>
<dbReference type="PROSITE" id="PS01137">
    <property type="entry name" value="TATD_1"/>
    <property type="match status" value="1"/>
</dbReference>
<proteinExistence type="inferred from homology"/>
<reference evidence="5" key="2">
    <citation type="submission" date="2021-04" db="EMBL/GenBank/DDBJ databases">
        <authorList>
            <person name="Gilroy R."/>
        </authorList>
    </citation>
    <scope>NUCLEOTIDE SEQUENCE</scope>
    <source>
        <strain evidence="5">CHK169-2315</strain>
    </source>
</reference>
<dbReference type="InterPro" id="IPR018228">
    <property type="entry name" value="DNase_TatD-rel_CS"/>
</dbReference>
<dbReference type="SUPFAM" id="SSF51556">
    <property type="entry name" value="Metallo-dependent hydrolases"/>
    <property type="match status" value="1"/>
</dbReference>
<dbReference type="CDD" id="cd01310">
    <property type="entry name" value="TatD_DNAse"/>
    <property type="match status" value="1"/>
</dbReference>
<dbReference type="InterPro" id="IPR001130">
    <property type="entry name" value="TatD-like"/>
</dbReference>
<dbReference type="Gene3D" id="3.20.20.140">
    <property type="entry name" value="Metal-dependent hydrolases"/>
    <property type="match status" value="1"/>
</dbReference>
<feature type="binding site" evidence="4">
    <location>
        <position position="205"/>
    </location>
    <ligand>
        <name>a divalent metal cation</name>
        <dbReference type="ChEBI" id="CHEBI:60240"/>
        <label>1</label>
    </ligand>
</feature>
<feature type="binding site" evidence="4">
    <location>
        <position position="133"/>
    </location>
    <ligand>
        <name>a divalent metal cation</name>
        <dbReference type="ChEBI" id="CHEBI:60240"/>
        <label>2</label>
    </ligand>
</feature>
<keyword evidence="2 4" id="KW-0479">Metal-binding</keyword>
<evidence type="ECO:0000256" key="2">
    <source>
        <dbReference type="ARBA" id="ARBA00022723"/>
    </source>
</evidence>
<feature type="binding site" evidence="4">
    <location>
        <position position="157"/>
    </location>
    <ligand>
        <name>a divalent metal cation</name>
        <dbReference type="ChEBI" id="CHEBI:60240"/>
        <label>2</label>
    </ligand>
</feature>
<dbReference type="AlphaFoldDB" id="A0A9D1TKE9"/>
<dbReference type="PIRSF" id="PIRSF005902">
    <property type="entry name" value="DNase_TatD"/>
    <property type="match status" value="1"/>
</dbReference>
<dbReference type="GO" id="GO:0016788">
    <property type="term" value="F:hydrolase activity, acting on ester bonds"/>
    <property type="evidence" value="ECO:0007669"/>
    <property type="project" value="InterPro"/>
</dbReference>
<dbReference type="PANTHER" id="PTHR46317">
    <property type="entry name" value="HYDROLASE OF PHP SUPERFAMILY-RELATED PROTEIN"/>
    <property type="match status" value="1"/>
</dbReference>
<sequence>MHIIDAHIHLDMYENKNRQRILTELEAEKIAMLISVSNDYQSAVKTLQIAMDDHRIKPTFGYHPEQPLPSMVEMNQFFTWIEQNKEKMIAIGEVGLPYYLRKENEQIELTPYIQLLTRFIELSVRMDKPIILHAVYEDAPLVCTLLEEFSVKKAHFHWFKGDQKTLERIIQQNYVISVTPDVCYKRKIQQIVAQTPIENLLVETDGPWPFEGPFRGEMTHPKMLHASIEMIASIKDLSLDAVYEQLYENTIDFYCLDKR</sequence>